<dbReference type="Proteomes" id="UP000238176">
    <property type="component" value="Unassembled WGS sequence"/>
</dbReference>
<reference evidence="1 2" key="1">
    <citation type="submission" date="2018-03" db="EMBL/GenBank/DDBJ databases">
        <title>Genomic Encyclopedia of Type Strains, Phase III (KMG-III): the genomes of soil and plant-associated and newly described type strains.</title>
        <authorList>
            <person name="Whitman W."/>
        </authorList>
    </citation>
    <scope>NUCLEOTIDE SEQUENCE [LARGE SCALE GENOMIC DNA]</scope>
    <source>
        <strain evidence="1 2">CGMCC 4.7067</strain>
    </source>
</reference>
<sequence>MTAPEPPEARYTQAEAYAPMEAAVADAVAALPDFPGFASRTWHELPCTHEGAEDPSHVGVEISYMFAQELWSDPLVRETYADALRGRWAEDGLDVHRDDAVTLASGRTDRNVEALREDGVNLWYRVSGVVGLVVQSGCVPRSDRGEIEYVPPAGGIAPGGPGDLVGEYFPEGIPKGAADGEADYSSL</sequence>
<proteinExistence type="predicted"/>
<name>A0A2T0U8G8_9ACTN</name>
<keyword evidence="2" id="KW-1185">Reference proteome</keyword>
<comment type="caution">
    <text evidence="1">The sequence shown here is derived from an EMBL/GenBank/DDBJ whole genome shotgun (WGS) entry which is preliminary data.</text>
</comment>
<dbReference type="EMBL" id="PVTJ01000015">
    <property type="protein sequence ID" value="PRY54162.1"/>
    <property type="molecule type" value="Genomic_DNA"/>
</dbReference>
<evidence type="ECO:0000313" key="1">
    <source>
        <dbReference type="EMBL" id="PRY54162.1"/>
    </source>
</evidence>
<dbReference type="OrthoDB" id="5188931at2"/>
<dbReference type="AlphaFoldDB" id="A0A2T0U8G8"/>
<protein>
    <submittedName>
        <fullName evidence="1">Uncharacterized protein</fullName>
    </submittedName>
</protein>
<dbReference type="RefSeq" id="WP_106366729.1">
    <property type="nucleotide sequence ID" value="NZ_PVTJ01000015.1"/>
</dbReference>
<accession>A0A2T0U8G8</accession>
<evidence type="ECO:0000313" key="2">
    <source>
        <dbReference type="Proteomes" id="UP000238176"/>
    </source>
</evidence>
<gene>
    <name evidence="1" type="ORF">B0I28_11516</name>
</gene>
<organism evidence="1 2">
    <name type="scientific">Glycomyces artemisiae</name>
    <dbReference type="NCBI Taxonomy" id="1076443"/>
    <lineage>
        <taxon>Bacteria</taxon>
        <taxon>Bacillati</taxon>
        <taxon>Actinomycetota</taxon>
        <taxon>Actinomycetes</taxon>
        <taxon>Glycomycetales</taxon>
        <taxon>Glycomycetaceae</taxon>
        <taxon>Glycomyces</taxon>
    </lineage>
</organism>